<keyword evidence="2" id="KW-1185">Reference proteome</keyword>
<sequence length="97" mass="10770">MNANDLKEFPLRLNNFWIDLDFCEEDFLGSSPEAQRLGFLAHPPVTGAFREEGPTTLNTAPVELAATTKRIVHSCQASKVRVRQLAVGLTSYVLPLK</sequence>
<name>A0A8X6QJE2_NEPPI</name>
<organism evidence="1 2">
    <name type="scientific">Nephila pilipes</name>
    <name type="common">Giant wood spider</name>
    <name type="synonym">Nephila maculata</name>
    <dbReference type="NCBI Taxonomy" id="299642"/>
    <lineage>
        <taxon>Eukaryota</taxon>
        <taxon>Metazoa</taxon>
        <taxon>Ecdysozoa</taxon>
        <taxon>Arthropoda</taxon>
        <taxon>Chelicerata</taxon>
        <taxon>Arachnida</taxon>
        <taxon>Araneae</taxon>
        <taxon>Araneomorphae</taxon>
        <taxon>Entelegynae</taxon>
        <taxon>Araneoidea</taxon>
        <taxon>Nephilidae</taxon>
        <taxon>Nephila</taxon>
    </lineage>
</organism>
<evidence type="ECO:0000313" key="1">
    <source>
        <dbReference type="EMBL" id="GFU25427.1"/>
    </source>
</evidence>
<accession>A0A8X6QJE2</accession>
<evidence type="ECO:0000313" key="2">
    <source>
        <dbReference type="Proteomes" id="UP000887013"/>
    </source>
</evidence>
<proteinExistence type="predicted"/>
<reference evidence="1" key="1">
    <citation type="submission" date="2020-08" db="EMBL/GenBank/DDBJ databases">
        <title>Multicomponent nature underlies the extraordinary mechanical properties of spider dragline silk.</title>
        <authorList>
            <person name="Kono N."/>
            <person name="Nakamura H."/>
            <person name="Mori M."/>
            <person name="Yoshida Y."/>
            <person name="Ohtoshi R."/>
            <person name="Malay A.D."/>
            <person name="Moran D.A.P."/>
            <person name="Tomita M."/>
            <person name="Numata K."/>
            <person name="Arakawa K."/>
        </authorList>
    </citation>
    <scope>NUCLEOTIDE SEQUENCE</scope>
</reference>
<gene>
    <name evidence="1" type="ORF">NPIL_151461</name>
</gene>
<comment type="caution">
    <text evidence="1">The sequence shown here is derived from an EMBL/GenBank/DDBJ whole genome shotgun (WGS) entry which is preliminary data.</text>
</comment>
<dbReference type="Proteomes" id="UP000887013">
    <property type="component" value="Unassembled WGS sequence"/>
</dbReference>
<protein>
    <submittedName>
        <fullName evidence="1">Uncharacterized protein</fullName>
    </submittedName>
</protein>
<dbReference type="AlphaFoldDB" id="A0A8X6QJE2"/>
<dbReference type="EMBL" id="BMAW01081634">
    <property type="protein sequence ID" value="GFU25427.1"/>
    <property type="molecule type" value="Genomic_DNA"/>
</dbReference>